<dbReference type="GO" id="GO:0003676">
    <property type="term" value="F:nucleic acid binding"/>
    <property type="evidence" value="ECO:0007669"/>
    <property type="project" value="InterPro"/>
</dbReference>
<reference evidence="4" key="1">
    <citation type="journal article" date="2022" name="Front. Genet.">
        <title>Chromosome-Scale Assembly of the Dendrobium nobile Genome Provides Insights Into the Molecular Mechanism of the Biosynthesis of the Medicinal Active Ingredient of Dendrobium.</title>
        <authorList>
            <person name="Xu Q."/>
            <person name="Niu S.-C."/>
            <person name="Li K.-L."/>
            <person name="Zheng P.-J."/>
            <person name="Zhang X.-J."/>
            <person name="Jia Y."/>
            <person name="Liu Y."/>
            <person name="Niu Y.-X."/>
            <person name="Yu L.-H."/>
            <person name="Chen D.-F."/>
            <person name="Zhang G.-Q."/>
        </authorList>
    </citation>
    <scope>NUCLEOTIDE SEQUENCE</scope>
    <source>
        <tissue evidence="4">Leaf</tissue>
    </source>
</reference>
<dbReference type="Proteomes" id="UP000829196">
    <property type="component" value="Unassembled WGS sequence"/>
</dbReference>
<evidence type="ECO:0000256" key="2">
    <source>
        <dbReference type="SAM" id="MobiDB-lite"/>
    </source>
</evidence>
<keyword evidence="1" id="KW-0862">Zinc</keyword>
<sequence length="363" mass="40690">MLGHDCFLCVFGSIEARNAVLCGGPWFIGGNIIGLDRWMPHFSPELMEGLSSLVWIQLPNLPLQYWDDCNNARIASKIGVPLWIDAQTGNWGRREYARVCVRMCLDKKLQPGIWINRMNGRFYQKVEYEGIGLLCFGCGKVGHRKEFCPSRVVGQGGNKVRRVEEQLKQGGKGECSSAQNLGRNGKLDPIQPKKMVLPVVKTEDGSKGKSVDSRDKGGNADSHDECNGGNVITEEGSQESEDQMGPWIQVPSRRRRTTRTQGKNKENMGSKQNFNIPKQVDLNKVQVPDSKLKPTHKQSRMGFKQRLLFTTGIRMANRANALKELNQLGPILEAPRKRKKEMLVDHDCEDISGEDASPLLFNV</sequence>
<evidence type="ECO:0000256" key="1">
    <source>
        <dbReference type="PROSITE-ProRule" id="PRU00047"/>
    </source>
</evidence>
<evidence type="ECO:0000313" key="4">
    <source>
        <dbReference type="EMBL" id="KAI0497212.1"/>
    </source>
</evidence>
<feature type="compositionally biased region" description="Basic and acidic residues" evidence="2">
    <location>
        <begin position="201"/>
        <end position="226"/>
    </location>
</feature>
<dbReference type="InterPro" id="IPR025558">
    <property type="entry name" value="DUF4283"/>
</dbReference>
<dbReference type="InterPro" id="IPR040256">
    <property type="entry name" value="At4g02000-like"/>
</dbReference>
<comment type="caution">
    <text evidence="4">The sequence shown here is derived from an EMBL/GenBank/DDBJ whole genome shotgun (WGS) entry which is preliminary data.</text>
</comment>
<dbReference type="PANTHER" id="PTHR31286:SF99">
    <property type="entry name" value="DUF4283 DOMAIN-CONTAINING PROTEIN"/>
    <property type="match status" value="1"/>
</dbReference>
<evidence type="ECO:0000313" key="5">
    <source>
        <dbReference type="Proteomes" id="UP000829196"/>
    </source>
</evidence>
<dbReference type="InterPro" id="IPR001878">
    <property type="entry name" value="Znf_CCHC"/>
</dbReference>
<gene>
    <name evidence="4" type="ORF">KFK09_020434</name>
</gene>
<dbReference type="Pfam" id="PF14111">
    <property type="entry name" value="DUF4283"/>
    <property type="match status" value="1"/>
</dbReference>
<dbReference type="OrthoDB" id="1096772at2759"/>
<evidence type="ECO:0000259" key="3">
    <source>
        <dbReference type="PROSITE" id="PS50158"/>
    </source>
</evidence>
<accession>A0A8T3AN49</accession>
<name>A0A8T3AN49_DENNO</name>
<dbReference type="AlphaFoldDB" id="A0A8T3AN49"/>
<feature type="domain" description="CCHC-type" evidence="3">
    <location>
        <begin position="135"/>
        <end position="150"/>
    </location>
</feature>
<keyword evidence="5" id="KW-1185">Reference proteome</keyword>
<organism evidence="4 5">
    <name type="scientific">Dendrobium nobile</name>
    <name type="common">Orchid</name>
    <dbReference type="NCBI Taxonomy" id="94219"/>
    <lineage>
        <taxon>Eukaryota</taxon>
        <taxon>Viridiplantae</taxon>
        <taxon>Streptophyta</taxon>
        <taxon>Embryophyta</taxon>
        <taxon>Tracheophyta</taxon>
        <taxon>Spermatophyta</taxon>
        <taxon>Magnoliopsida</taxon>
        <taxon>Liliopsida</taxon>
        <taxon>Asparagales</taxon>
        <taxon>Orchidaceae</taxon>
        <taxon>Epidendroideae</taxon>
        <taxon>Malaxideae</taxon>
        <taxon>Dendrobiinae</taxon>
        <taxon>Dendrobium</taxon>
    </lineage>
</organism>
<dbReference type="PANTHER" id="PTHR31286">
    <property type="entry name" value="GLYCINE-RICH CELL WALL STRUCTURAL PROTEIN 1.8-LIKE"/>
    <property type="match status" value="1"/>
</dbReference>
<dbReference type="GO" id="GO:0008270">
    <property type="term" value="F:zinc ion binding"/>
    <property type="evidence" value="ECO:0007669"/>
    <property type="project" value="UniProtKB-KW"/>
</dbReference>
<dbReference type="EMBL" id="JAGYWB010000015">
    <property type="protein sequence ID" value="KAI0497212.1"/>
    <property type="molecule type" value="Genomic_DNA"/>
</dbReference>
<feature type="region of interest" description="Disordered" evidence="2">
    <location>
        <begin position="166"/>
        <end position="277"/>
    </location>
</feature>
<keyword evidence="1" id="KW-0479">Metal-binding</keyword>
<protein>
    <recommendedName>
        <fullName evidence="3">CCHC-type domain-containing protein</fullName>
    </recommendedName>
</protein>
<dbReference type="PROSITE" id="PS50158">
    <property type="entry name" value="ZF_CCHC"/>
    <property type="match status" value="1"/>
</dbReference>
<proteinExistence type="predicted"/>
<keyword evidence="1" id="KW-0863">Zinc-finger</keyword>